<keyword evidence="1" id="KW-0472">Membrane</keyword>
<accession>A0A7Z0KWM6</accession>
<evidence type="ECO:0000256" key="1">
    <source>
        <dbReference type="SAM" id="Phobius"/>
    </source>
</evidence>
<comment type="caution">
    <text evidence="2">The sequence shown here is derived from an EMBL/GenBank/DDBJ whole genome shotgun (WGS) entry which is preliminary data.</text>
</comment>
<keyword evidence="1" id="KW-0812">Transmembrane</keyword>
<keyword evidence="1" id="KW-1133">Transmembrane helix</keyword>
<gene>
    <name evidence="2" type="ORF">HUK65_01935</name>
</gene>
<dbReference type="RefSeq" id="WP_179904443.1">
    <property type="nucleotide sequence ID" value="NZ_JACBXS010000003.1"/>
</dbReference>
<name>A0A7Z0KWM6_9RHOB</name>
<protein>
    <recommendedName>
        <fullName evidence="4">Flp pilus assembly protein TadG</fullName>
    </recommendedName>
</protein>
<dbReference type="EMBL" id="JACBXS010000003">
    <property type="protein sequence ID" value="NYS23735.1"/>
    <property type="molecule type" value="Genomic_DNA"/>
</dbReference>
<evidence type="ECO:0000313" key="3">
    <source>
        <dbReference type="Proteomes" id="UP000529417"/>
    </source>
</evidence>
<organism evidence="2 3">
    <name type="scientific">Rhabdonatronobacter sediminivivens</name>
    <dbReference type="NCBI Taxonomy" id="2743469"/>
    <lineage>
        <taxon>Bacteria</taxon>
        <taxon>Pseudomonadati</taxon>
        <taxon>Pseudomonadota</taxon>
        <taxon>Alphaproteobacteria</taxon>
        <taxon>Rhodobacterales</taxon>
        <taxon>Paracoccaceae</taxon>
        <taxon>Rhabdonatronobacter</taxon>
    </lineage>
</organism>
<evidence type="ECO:0000313" key="2">
    <source>
        <dbReference type="EMBL" id="NYS23735.1"/>
    </source>
</evidence>
<feature type="transmembrane region" description="Helical" evidence="1">
    <location>
        <begin position="21"/>
        <end position="44"/>
    </location>
</feature>
<dbReference type="Proteomes" id="UP000529417">
    <property type="component" value="Unassembled WGS sequence"/>
</dbReference>
<evidence type="ECO:0008006" key="4">
    <source>
        <dbReference type="Google" id="ProtNLM"/>
    </source>
</evidence>
<proteinExistence type="predicted"/>
<dbReference type="AlphaFoldDB" id="A0A7Z0KWM6"/>
<sequence length="231" mass="26220">MTMRQYLSDLLRRYGRDDSGAITAETVIILPVVFWAFMATFVYFDAFAARTDSQRAAYTVSDSIGRQQFTPITPEEIDSYNRIFSYLSGGQPRTNLRVTSVIWNPIIEQYEVVWSYGTNSLEPLTDTDLTPQVIERFPVLPTRESIYIVETMVDFVPIMRSLPLVGRVLDRQVLRQFIVARPRFAPQLQFDDGTGVIGTTFPTCDDPGALCNTDNPTFDDDDTLSELNTNN</sequence>
<reference evidence="2 3" key="1">
    <citation type="journal article" date="2000" name="Arch. Microbiol.">
        <title>Rhodobaca bogoriensis gen. nov. and sp. nov., an alkaliphilic purple nonsulfur bacterium from African Rift Valley soda lakes.</title>
        <authorList>
            <person name="Milford A.D."/>
            <person name="Achenbach L.A."/>
            <person name="Jung D.O."/>
            <person name="Madigan M.T."/>
        </authorList>
    </citation>
    <scope>NUCLEOTIDE SEQUENCE [LARGE SCALE GENOMIC DNA]</scope>
    <source>
        <strain evidence="2 3">2376</strain>
    </source>
</reference>
<keyword evidence="3" id="KW-1185">Reference proteome</keyword>